<keyword evidence="1" id="KW-1133">Transmembrane helix</keyword>
<protein>
    <submittedName>
        <fullName evidence="2">Uncharacterized protein</fullName>
    </submittedName>
</protein>
<evidence type="ECO:0000313" key="3">
    <source>
        <dbReference type="Proteomes" id="UP000032430"/>
    </source>
</evidence>
<keyword evidence="3" id="KW-1185">Reference proteome</keyword>
<gene>
    <name evidence="2" type="ORF">LFA_2274</name>
</gene>
<sequence length="90" mass="10682">MAIKILHYLFYKNLNHYPIKNQSLSRNLLFQITCQCIEYHYGLTHIIPQMYVFLNTNYFALASMSTVFLLPKLFNVILLNHMIIINKDSI</sequence>
<keyword evidence="1" id="KW-0472">Membrane</keyword>
<evidence type="ECO:0000313" key="2">
    <source>
        <dbReference type="EMBL" id="CEG57648.1"/>
    </source>
</evidence>
<feature type="transmembrane region" description="Helical" evidence="1">
    <location>
        <begin position="58"/>
        <end position="79"/>
    </location>
</feature>
<accession>A0A098G588</accession>
<dbReference type="EMBL" id="LN614827">
    <property type="protein sequence ID" value="CEG57648.1"/>
    <property type="molecule type" value="Genomic_DNA"/>
</dbReference>
<reference evidence="3" key="1">
    <citation type="submission" date="2014-09" db="EMBL/GenBank/DDBJ databases">
        <authorList>
            <person name="Gomez-Valero L."/>
        </authorList>
    </citation>
    <scope>NUCLEOTIDE SEQUENCE [LARGE SCALE GENOMIC DNA]</scope>
    <source>
        <strain evidence="3">ATCC700992</strain>
    </source>
</reference>
<evidence type="ECO:0000256" key="1">
    <source>
        <dbReference type="SAM" id="Phobius"/>
    </source>
</evidence>
<dbReference type="KEGG" id="lfa:LFA_2274"/>
<dbReference type="STRING" id="1212491.LFA_2274"/>
<dbReference type="Proteomes" id="UP000032430">
    <property type="component" value="Chromosome I"/>
</dbReference>
<dbReference type="AlphaFoldDB" id="A0A098G588"/>
<dbReference type="HOGENOM" id="CLU_2437192_0_0_6"/>
<organism evidence="2 3">
    <name type="scientific">Legionella fallonii LLAP-10</name>
    <dbReference type="NCBI Taxonomy" id="1212491"/>
    <lineage>
        <taxon>Bacteria</taxon>
        <taxon>Pseudomonadati</taxon>
        <taxon>Pseudomonadota</taxon>
        <taxon>Gammaproteobacteria</taxon>
        <taxon>Legionellales</taxon>
        <taxon>Legionellaceae</taxon>
        <taxon>Legionella</taxon>
    </lineage>
</organism>
<name>A0A098G588_9GAMM</name>
<proteinExistence type="predicted"/>
<keyword evidence="1" id="KW-0812">Transmembrane</keyword>